<accession>A0A1M6LKV6</accession>
<dbReference type="Pfam" id="PF18928">
    <property type="entry name" value="DUF5677"/>
    <property type="match status" value="1"/>
</dbReference>
<name>A0A1M6LKV6_9BACL</name>
<organism evidence="1 2">
    <name type="scientific">Alicyclobacillus tolerans</name>
    <dbReference type="NCBI Taxonomy" id="90970"/>
    <lineage>
        <taxon>Bacteria</taxon>
        <taxon>Bacillati</taxon>
        <taxon>Bacillota</taxon>
        <taxon>Bacilli</taxon>
        <taxon>Bacillales</taxon>
        <taxon>Alicyclobacillaceae</taxon>
        <taxon>Alicyclobacillus</taxon>
    </lineage>
</organism>
<dbReference type="STRING" id="1830138.SAMN05443507_1034"/>
<evidence type="ECO:0000313" key="1">
    <source>
        <dbReference type="EMBL" id="SHJ71829.1"/>
    </source>
</evidence>
<dbReference type="Proteomes" id="UP000184016">
    <property type="component" value="Unassembled WGS sequence"/>
</dbReference>
<dbReference type="EMBL" id="FRAF01000003">
    <property type="protein sequence ID" value="SHJ71829.1"/>
    <property type="molecule type" value="Genomic_DNA"/>
</dbReference>
<reference evidence="2" key="1">
    <citation type="submission" date="2016-11" db="EMBL/GenBank/DDBJ databases">
        <authorList>
            <person name="Varghese N."/>
            <person name="Submissions S."/>
        </authorList>
    </citation>
    <scope>NUCLEOTIDE SEQUENCE [LARGE SCALE GENOMIC DNA]</scope>
    <source>
        <strain evidence="2">USBA-503</strain>
    </source>
</reference>
<dbReference type="InterPro" id="IPR043733">
    <property type="entry name" value="DUF5677"/>
</dbReference>
<sequence length="271" mass="31899">MIMDDLWAGIERDLKTAEEFIQLINDNEPNIPVSNPKGDGLTYLMSRQVRSLKGLCLLCQNRSDHSAAIILRTIIEDYLLIWYFEQFDDAKDSWSHARVAQGIGYMERLKKYYDTDSVMSESIAKYQDFLRSMQLEDNDVAKWDSRLKQRMDRLRDKLQEIDTKLTRQLFIYDVLYPKFSGWVHANGVELGRYVQHHSDDYFSMYLESNPILISEILYNAVKLVGASFIKYLVILHETSDEFSELPIVEVDEWLHQRLEKMSFINQNLTDD</sequence>
<keyword evidence="2" id="KW-1185">Reference proteome</keyword>
<evidence type="ECO:0000313" key="2">
    <source>
        <dbReference type="Proteomes" id="UP000184016"/>
    </source>
</evidence>
<dbReference type="AlphaFoldDB" id="A0A1M6LKV6"/>
<proteinExistence type="predicted"/>
<gene>
    <name evidence="1" type="ORF">SAMN05443507_1034</name>
</gene>
<protein>
    <submittedName>
        <fullName evidence="1">Uncharacterized protein</fullName>
    </submittedName>
</protein>